<evidence type="ECO:0000313" key="2">
    <source>
        <dbReference type="Proteomes" id="UP000011760"/>
    </source>
</evidence>
<dbReference type="AlphaFoldDB" id="M1UGQ1"/>
<reference evidence="1 2" key="1">
    <citation type="submission" date="2013-02" db="EMBL/GenBank/DDBJ databases">
        <title>The complete genome sequence of Corynebacterium callunae DSM 20147.</title>
        <authorList>
            <person name="Ruckert C."/>
            <person name="Albersmeier A."/>
            <person name="Kalinowski J."/>
        </authorList>
    </citation>
    <scope>NUCLEOTIDE SEQUENCE [LARGE SCALE GENOMIC DNA]</scope>
    <source>
        <strain evidence="1 2">DSM 20147</strain>
    </source>
</reference>
<accession>M1UGQ1</accession>
<dbReference type="EMBL" id="CP004354">
    <property type="protein sequence ID" value="AGG67470.1"/>
    <property type="molecule type" value="Genomic_DNA"/>
</dbReference>
<dbReference type="OrthoDB" id="4413958at2"/>
<name>M1UGQ1_9CORY</name>
<gene>
    <name evidence="1" type="ORF">H924_10170</name>
</gene>
<dbReference type="eggNOG" id="COG3311">
    <property type="taxonomic scope" value="Bacteria"/>
</dbReference>
<dbReference type="KEGG" id="ccn:H924_10170"/>
<dbReference type="PATRIC" id="fig|1121353.3.peg.2074"/>
<dbReference type="HOGENOM" id="CLU_184313_0_0_11"/>
<organism evidence="1 2">
    <name type="scientific">Corynebacterium callunae DSM 20147</name>
    <dbReference type="NCBI Taxonomy" id="1121353"/>
    <lineage>
        <taxon>Bacteria</taxon>
        <taxon>Bacillati</taxon>
        <taxon>Actinomycetota</taxon>
        <taxon>Actinomycetes</taxon>
        <taxon>Mycobacteriales</taxon>
        <taxon>Corynebacteriaceae</taxon>
        <taxon>Corynebacterium</taxon>
    </lineage>
</organism>
<keyword evidence="2" id="KW-1185">Reference proteome</keyword>
<dbReference type="Proteomes" id="UP000011760">
    <property type="component" value="Chromosome"/>
</dbReference>
<protein>
    <submittedName>
        <fullName evidence="1">Uncharacterized protein</fullName>
    </submittedName>
</protein>
<dbReference type="RefSeq" id="WP_015651900.1">
    <property type="nucleotide sequence ID" value="NC_020506.1"/>
</dbReference>
<sequence length="88" mass="9518">MKPKIIDAETGRELWTAIECAEFSGTARGTFTSYAGRGRAPKPVAKHHGLTLWDSEIIKEWVDERAAGNKGLTSIGEETADDAQSVAN</sequence>
<proteinExistence type="predicted"/>
<evidence type="ECO:0000313" key="1">
    <source>
        <dbReference type="EMBL" id="AGG67470.1"/>
    </source>
</evidence>